<name>A0A7Z0WMX3_9PSEU</name>
<dbReference type="Gene3D" id="3.20.20.140">
    <property type="entry name" value="Metal-dependent hydrolases"/>
    <property type="match status" value="1"/>
</dbReference>
<gene>
    <name evidence="3" type="ORF">BLA60_12580</name>
</gene>
<keyword evidence="1" id="KW-0456">Lyase</keyword>
<dbReference type="GO" id="GO:0016831">
    <property type="term" value="F:carboxy-lyase activity"/>
    <property type="evidence" value="ECO:0007669"/>
    <property type="project" value="InterPro"/>
</dbReference>
<dbReference type="InterPro" id="IPR032466">
    <property type="entry name" value="Metal_Hydrolase"/>
</dbReference>
<evidence type="ECO:0000313" key="3">
    <source>
        <dbReference type="EMBL" id="OLF11203.1"/>
    </source>
</evidence>
<feature type="domain" description="Amidohydrolase-related" evidence="2">
    <location>
        <begin position="3"/>
        <end position="246"/>
    </location>
</feature>
<proteinExistence type="predicted"/>
<sequence>MIIDAHGHVGGWDQFLVPQPSADWLVATSSRIGIDVTGISHLVAVGYDTRLGNRLALAEAARFPGRLGVWLVADPHDPDGPRVADDLLDTPGVWGFKLHPDTHECPVTDSRYGPYLRRAVERGVPVLSHSQTRSPYSDPADLAEVVDRHPGLTLLAGHAGLWQDGFVRAAELAAAHDGLYLEICGSRLTARWLERLVAIAGAERVLFGTDATFLDPRAGLGKVVNSRLSAHERDLVLGGNAARLLGARLNPER</sequence>
<dbReference type="SUPFAM" id="SSF51556">
    <property type="entry name" value="Metallo-dependent hydrolases"/>
    <property type="match status" value="1"/>
</dbReference>
<evidence type="ECO:0000256" key="1">
    <source>
        <dbReference type="ARBA" id="ARBA00023239"/>
    </source>
</evidence>
<dbReference type="AlphaFoldDB" id="A0A7Z0WMX3"/>
<comment type="caution">
    <text evidence="3">The sequence shown here is derived from an EMBL/GenBank/DDBJ whole genome shotgun (WGS) entry which is preliminary data.</text>
</comment>
<dbReference type="Pfam" id="PF04909">
    <property type="entry name" value="Amidohydro_2"/>
    <property type="match status" value="1"/>
</dbReference>
<reference evidence="3 4" key="1">
    <citation type="submission" date="2016-12" db="EMBL/GenBank/DDBJ databases">
        <title>The draft genome sequence of Actinophytocola xinjiangensis.</title>
        <authorList>
            <person name="Wang W."/>
            <person name="Yuan L."/>
        </authorList>
    </citation>
    <scope>NUCLEOTIDE SEQUENCE [LARGE SCALE GENOMIC DNA]</scope>
    <source>
        <strain evidence="3 4">CGMCC 4.4663</strain>
    </source>
</reference>
<protein>
    <submittedName>
        <fullName evidence="3">Metal-dependent hydrolase</fullName>
    </submittedName>
</protein>
<dbReference type="GO" id="GO:0016787">
    <property type="term" value="F:hydrolase activity"/>
    <property type="evidence" value="ECO:0007669"/>
    <property type="project" value="UniProtKB-KW"/>
</dbReference>
<organism evidence="3 4">
    <name type="scientific">Actinophytocola xinjiangensis</name>
    <dbReference type="NCBI Taxonomy" id="485602"/>
    <lineage>
        <taxon>Bacteria</taxon>
        <taxon>Bacillati</taxon>
        <taxon>Actinomycetota</taxon>
        <taxon>Actinomycetes</taxon>
        <taxon>Pseudonocardiales</taxon>
        <taxon>Pseudonocardiaceae</taxon>
    </lineage>
</organism>
<keyword evidence="4" id="KW-1185">Reference proteome</keyword>
<accession>A0A7Z0WMX3</accession>
<dbReference type="InterPro" id="IPR032465">
    <property type="entry name" value="ACMSD"/>
</dbReference>
<dbReference type="InterPro" id="IPR006680">
    <property type="entry name" value="Amidohydro-rel"/>
</dbReference>
<evidence type="ECO:0000313" key="4">
    <source>
        <dbReference type="Proteomes" id="UP000185696"/>
    </source>
</evidence>
<dbReference type="PANTHER" id="PTHR21240">
    <property type="entry name" value="2-AMINO-3-CARBOXYLMUCONATE-6-SEMIALDEHYDE DECARBOXYLASE"/>
    <property type="match status" value="1"/>
</dbReference>
<keyword evidence="3" id="KW-0378">Hydrolase</keyword>
<dbReference type="OrthoDB" id="1407586at2"/>
<dbReference type="Proteomes" id="UP000185696">
    <property type="component" value="Unassembled WGS sequence"/>
</dbReference>
<dbReference type="RefSeq" id="WP_075133363.1">
    <property type="nucleotide sequence ID" value="NZ_MSIF01000005.1"/>
</dbReference>
<dbReference type="EMBL" id="MSIF01000005">
    <property type="protein sequence ID" value="OLF11203.1"/>
    <property type="molecule type" value="Genomic_DNA"/>
</dbReference>
<evidence type="ECO:0000259" key="2">
    <source>
        <dbReference type="Pfam" id="PF04909"/>
    </source>
</evidence>